<dbReference type="Proteomes" id="UP000622475">
    <property type="component" value="Unassembled WGS sequence"/>
</dbReference>
<name>A0A929KX39_9SPHI</name>
<evidence type="ECO:0000313" key="1">
    <source>
        <dbReference type="EMBL" id="MBE9662787.1"/>
    </source>
</evidence>
<dbReference type="EMBL" id="JADFFL010000004">
    <property type="protein sequence ID" value="MBE9662787.1"/>
    <property type="molecule type" value="Genomic_DNA"/>
</dbReference>
<keyword evidence="2" id="KW-1185">Reference proteome</keyword>
<dbReference type="RefSeq" id="WP_194112010.1">
    <property type="nucleotide sequence ID" value="NZ_JADFFL010000004.1"/>
</dbReference>
<accession>A0A929KX39</accession>
<sequence length="180" mass="20425">MTWLKLVLITFVISVSHIPDPNRTAPNAYKLSFNTAYSQFYIGDKGCKGNTGGSDFWNDKAHHERLASDIDILGVGIESYGRVNAEFKILDKSANIKDIERYDHVVEGSLTIRSGVLEVTDCPNNRVQLQVKLNPGDYRVRVYSIDLSKADRDLYTGKDSYKVEIWPAKIADRKVLKQYH</sequence>
<organism evidence="1 2">
    <name type="scientific">Mucilaginibacter myungsuensis</name>
    <dbReference type="NCBI Taxonomy" id="649104"/>
    <lineage>
        <taxon>Bacteria</taxon>
        <taxon>Pseudomonadati</taxon>
        <taxon>Bacteroidota</taxon>
        <taxon>Sphingobacteriia</taxon>
        <taxon>Sphingobacteriales</taxon>
        <taxon>Sphingobacteriaceae</taxon>
        <taxon>Mucilaginibacter</taxon>
    </lineage>
</organism>
<dbReference type="AlphaFoldDB" id="A0A929KX39"/>
<proteinExistence type="predicted"/>
<gene>
    <name evidence="1" type="ORF">IRJ16_12910</name>
</gene>
<comment type="caution">
    <text evidence="1">The sequence shown here is derived from an EMBL/GenBank/DDBJ whole genome shotgun (WGS) entry which is preliminary data.</text>
</comment>
<protein>
    <submittedName>
        <fullName evidence="1">Uncharacterized protein</fullName>
    </submittedName>
</protein>
<evidence type="ECO:0000313" key="2">
    <source>
        <dbReference type="Proteomes" id="UP000622475"/>
    </source>
</evidence>
<reference evidence="1" key="1">
    <citation type="submission" date="2020-10" db="EMBL/GenBank/DDBJ databases">
        <title>Mucilaginibacter mali sp. nov., isolated from rhizosphere soil of apple orchard.</title>
        <authorList>
            <person name="Lee J.-S."/>
            <person name="Kim H.S."/>
            <person name="Kim J.-S."/>
        </authorList>
    </citation>
    <scope>NUCLEOTIDE SEQUENCE</scope>
    <source>
        <strain evidence="1">KCTC 22746</strain>
    </source>
</reference>